<dbReference type="PaxDb" id="4113-PGSC0003DMT400093059"/>
<dbReference type="EnsemblPlants" id="PGSC0003DMT400093059">
    <property type="protein sequence ID" value="PGSC0003DMT400093059"/>
    <property type="gene ID" value="PGSC0003DMG400042630"/>
</dbReference>
<reference evidence="2" key="1">
    <citation type="journal article" date="2011" name="Nature">
        <title>Genome sequence and analysis of the tuber crop potato.</title>
        <authorList>
            <consortium name="The Potato Genome Sequencing Consortium"/>
        </authorList>
    </citation>
    <scope>NUCLEOTIDE SEQUENCE [LARGE SCALE GENOMIC DNA]</scope>
    <source>
        <strain evidence="2">cv. DM1-3 516 R44</strain>
    </source>
</reference>
<organism evidence="1 2">
    <name type="scientific">Solanum tuberosum</name>
    <name type="common">Potato</name>
    <dbReference type="NCBI Taxonomy" id="4113"/>
    <lineage>
        <taxon>Eukaryota</taxon>
        <taxon>Viridiplantae</taxon>
        <taxon>Streptophyta</taxon>
        <taxon>Embryophyta</taxon>
        <taxon>Tracheophyta</taxon>
        <taxon>Spermatophyta</taxon>
        <taxon>Magnoliopsida</taxon>
        <taxon>eudicotyledons</taxon>
        <taxon>Gunneridae</taxon>
        <taxon>Pentapetalae</taxon>
        <taxon>asterids</taxon>
        <taxon>lamiids</taxon>
        <taxon>Solanales</taxon>
        <taxon>Solanaceae</taxon>
        <taxon>Solanoideae</taxon>
        <taxon>Solaneae</taxon>
        <taxon>Solanum</taxon>
    </lineage>
</organism>
<proteinExistence type="predicted"/>
<accession>M1DR61</accession>
<dbReference type="InParanoid" id="M1DR61"/>
<evidence type="ECO:0000313" key="1">
    <source>
        <dbReference type="EnsemblPlants" id="PGSC0003DMT400093059"/>
    </source>
</evidence>
<dbReference type="AlphaFoldDB" id="M1DR61"/>
<sequence length="123" mass="13212">MDLQLEQSFRFRIWTNKPGTTENRPKILAGRIEPQPATQTRKVNDVEDNTGIAKMGRAWGSLGFFSADLNGASTAEMGRNGSFRIIQVREGVESSGGFSSCFGCFSGDGRVVSGCENGGDEVG</sequence>
<dbReference type="HOGENOM" id="CLU_2019323_0_0_1"/>
<keyword evidence="2" id="KW-1185">Reference proteome</keyword>
<dbReference type="Proteomes" id="UP000011115">
    <property type="component" value="Unassembled WGS sequence"/>
</dbReference>
<reference evidence="1" key="2">
    <citation type="submission" date="2015-06" db="UniProtKB">
        <authorList>
            <consortium name="EnsemblPlants"/>
        </authorList>
    </citation>
    <scope>IDENTIFICATION</scope>
    <source>
        <strain evidence="1">DM1-3 516 R44</strain>
    </source>
</reference>
<protein>
    <submittedName>
        <fullName evidence="1">Uncharacterized protein</fullName>
    </submittedName>
</protein>
<name>M1DR61_SOLTU</name>
<evidence type="ECO:0000313" key="2">
    <source>
        <dbReference type="Proteomes" id="UP000011115"/>
    </source>
</evidence>
<dbReference type="Gramene" id="PGSC0003DMT400093059">
    <property type="protein sequence ID" value="PGSC0003DMT400093059"/>
    <property type="gene ID" value="PGSC0003DMG400042630"/>
</dbReference>